<reference evidence="9 10" key="1">
    <citation type="submission" date="2018-05" db="EMBL/GenBank/DDBJ databases">
        <authorList>
            <person name="Goeker M."/>
            <person name="Huntemann M."/>
            <person name="Clum A."/>
            <person name="Pillay M."/>
            <person name="Palaniappan K."/>
            <person name="Varghese N."/>
            <person name="Mikhailova N."/>
            <person name="Stamatis D."/>
            <person name="Reddy T."/>
            <person name="Daum C."/>
            <person name="Shapiro N."/>
            <person name="Ivanova N."/>
            <person name="Kyrpides N."/>
            <person name="Woyke T."/>
        </authorList>
    </citation>
    <scope>NUCLEOTIDE SEQUENCE [LARGE SCALE GENOMIC DNA]</scope>
    <source>
        <strain evidence="9 10">DSM 26524</strain>
    </source>
</reference>
<keyword evidence="10" id="KW-1185">Reference proteome</keyword>
<dbReference type="Proteomes" id="UP000245412">
    <property type="component" value="Unassembled WGS sequence"/>
</dbReference>
<evidence type="ECO:0000256" key="6">
    <source>
        <dbReference type="ARBA" id="ARBA00023136"/>
    </source>
</evidence>
<dbReference type="Gene3D" id="1.10.3720.10">
    <property type="entry name" value="MetI-like"/>
    <property type="match status" value="1"/>
</dbReference>
<comment type="subcellular location">
    <subcellularLocation>
        <location evidence="1 7">Cell membrane</location>
        <topology evidence="1 7">Multi-pass membrane protein</topology>
    </subcellularLocation>
</comment>
<dbReference type="InterPro" id="IPR000515">
    <property type="entry name" value="MetI-like"/>
</dbReference>
<evidence type="ECO:0000256" key="5">
    <source>
        <dbReference type="ARBA" id="ARBA00022989"/>
    </source>
</evidence>
<keyword evidence="6 7" id="KW-0472">Membrane</keyword>
<dbReference type="SUPFAM" id="SSF160964">
    <property type="entry name" value="MalF N-terminal region-like"/>
    <property type="match status" value="1"/>
</dbReference>
<dbReference type="AlphaFoldDB" id="A0AB73SY78"/>
<evidence type="ECO:0000313" key="9">
    <source>
        <dbReference type="EMBL" id="PWJ72344.1"/>
    </source>
</evidence>
<sequence>MRRKKIQKEWQGYLYILPWILGFLLLQLYPLVRSFAYSLTDIKLGGSYQFTGLDNYIRMFKKDADFWGSMGVTLKYILMVVPGKLVFALIVAMILNMKMKGIRFFRTLYYLPSILGGSVAISALWRVMFMKTGIINNLFGISVNWLGDPKYALFTISLIEIWQFGSSMVLFFAALKQVPADLYEAARVDGSGKIRMFFKITLPMISPIILFNIIMQIINALQNYTSAYVVTGGGPIKSTNLMGLKIYKDAFSRSDLGYASAESWILFLVLVGITGIIFVTSKYWVFYGDDGGKQG</sequence>
<feature type="transmembrane region" description="Helical" evidence="7">
    <location>
        <begin position="264"/>
        <end position="285"/>
    </location>
</feature>
<keyword evidence="4 7" id="KW-0812">Transmembrane</keyword>
<gene>
    <name evidence="9" type="ORF">C7383_11948</name>
</gene>
<feature type="transmembrane region" description="Helical" evidence="7">
    <location>
        <begin position="76"/>
        <end position="95"/>
    </location>
</feature>
<evidence type="ECO:0000256" key="2">
    <source>
        <dbReference type="ARBA" id="ARBA00022448"/>
    </source>
</evidence>
<feature type="transmembrane region" description="Helical" evidence="7">
    <location>
        <begin position="196"/>
        <end position="218"/>
    </location>
</feature>
<keyword evidence="3" id="KW-1003">Cell membrane</keyword>
<dbReference type="RefSeq" id="WP_257517607.1">
    <property type="nucleotide sequence ID" value="NZ_JANKBI010000020.1"/>
</dbReference>
<keyword evidence="2 7" id="KW-0813">Transport</keyword>
<protein>
    <submittedName>
        <fullName evidence="9">Oligogalacturonide ABC transporter membrane protein</fullName>
    </submittedName>
</protein>
<name>A0AB73SY78_9FIRM</name>
<dbReference type="CDD" id="cd06261">
    <property type="entry name" value="TM_PBP2"/>
    <property type="match status" value="1"/>
</dbReference>
<dbReference type="PANTHER" id="PTHR30193:SF1">
    <property type="entry name" value="ABC TRANSPORTER PERMEASE PROTEIN YESP-RELATED"/>
    <property type="match status" value="1"/>
</dbReference>
<dbReference type="SUPFAM" id="SSF161098">
    <property type="entry name" value="MetI-like"/>
    <property type="match status" value="1"/>
</dbReference>
<dbReference type="InterPro" id="IPR051393">
    <property type="entry name" value="ABC_transporter_permease"/>
</dbReference>
<proteinExistence type="inferred from homology"/>
<evidence type="ECO:0000259" key="8">
    <source>
        <dbReference type="PROSITE" id="PS50928"/>
    </source>
</evidence>
<evidence type="ECO:0000256" key="7">
    <source>
        <dbReference type="RuleBase" id="RU363032"/>
    </source>
</evidence>
<comment type="caution">
    <text evidence="9">The sequence shown here is derived from an EMBL/GenBank/DDBJ whole genome shotgun (WGS) entry which is preliminary data.</text>
</comment>
<feature type="transmembrane region" description="Helical" evidence="7">
    <location>
        <begin position="151"/>
        <end position="175"/>
    </location>
</feature>
<evidence type="ECO:0000256" key="3">
    <source>
        <dbReference type="ARBA" id="ARBA00022475"/>
    </source>
</evidence>
<evidence type="ECO:0000256" key="4">
    <source>
        <dbReference type="ARBA" id="ARBA00022692"/>
    </source>
</evidence>
<feature type="transmembrane region" description="Helical" evidence="7">
    <location>
        <begin position="107"/>
        <end position="128"/>
    </location>
</feature>
<keyword evidence="5 7" id="KW-1133">Transmembrane helix</keyword>
<dbReference type="GO" id="GO:0055085">
    <property type="term" value="P:transmembrane transport"/>
    <property type="evidence" value="ECO:0007669"/>
    <property type="project" value="InterPro"/>
</dbReference>
<comment type="similarity">
    <text evidence="7">Belongs to the binding-protein-dependent transport system permease family.</text>
</comment>
<organism evidence="9 10">
    <name type="scientific">Murimonas intestini</name>
    <dbReference type="NCBI Taxonomy" id="1337051"/>
    <lineage>
        <taxon>Bacteria</taxon>
        <taxon>Bacillati</taxon>
        <taxon>Bacillota</taxon>
        <taxon>Clostridia</taxon>
        <taxon>Lachnospirales</taxon>
        <taxon>Lachnospiraceae</taxon>
        <taxon>Murimonas</taxon>
    </lineage>
</organism>
<feature type="domain" description="ABC transmembrane type-1" evidence="8">
    <location>
        <begin position="70"/>
        <end position="277"/>
    </location>
</feature>
<dbReference type="GO" id="GO:0005886">
    <property type="term" value="C:plasma membrane"/>
    <property type="evidence" value="ECO:0007669"/>
    <property type="project" value="UniProtKB-SubCell"/>
</dbReference>
<dbReference type="PANTHER" id="PTHR30193">
    <property type="entry name" value="ABC TRANSPORTER PERMEASE PROTEIN"/>
    <property type="match status" value="1"/>
</dbReference>
<feature type="transmembrane region" description="Helical" evidence="7">
    <location>
        <begin position="12"/>
        <end position="32"/>
    </location>
</feature>
<evidence type="ECO:0000256" key="1">
    <source>
        <dbReference type="ARBA" id="ARBA00004651"/>
    </source>
</evidence>
<accession>A0AB73SY78</accession>
<dbReference type="InterPro" id="IPR035906">
    <property type="entry name" value="MetI-like_sf"/>
</dbReference>
<dbReference type="PROSITE" id="PS50928">
    <property type="entry name" value="ABC_TM1"/>
    <property type="match status" value="1"/>
</dbReference>
<dbReference type="Pfam" id="PF00528">
    <property type="entry name" value="BPD_transp_1"/>
    <property type="match status" value="1"/>
</dbReference>
<dbReference type="EMBL" id="QGGY01000019">
    <property type="protein sequence ID" value="PWJ72344.1"/>
    <property type="molecule type" value="Genomic_DNA"/>
</dbReference>
<evidence type="ECO:0000313" key="10">
    <source>
        <dbReference type="Proteomes" id="UP000245412"/>
    </source>
</evidence>